<keyword evidence="2" id="KW-0677">Repeat</keyword>
<feature type="domain" description="EF-hand" evidence="5">
    <location>
        <begin position="409"/>
        <end position="444"/>
    </location>
</feature>
<dbReference type="EMBL" id="HBHJ01000963">
    <property type="protein sequence ID" value="CAD9660708.1"/>
    <property type="molecule type" value="Transcribed_RNA"/>
</dbReference>
<dbReference type="CDD" id="cd00051">
    <property type="entry name" value="EFh"/>
    <property type="match status" value="3"/>
</dbReference>
<evidence type="ECO:0000313" key="7">
    <source>
        <dbReference type="EMBL" id="CAD9660708.1"/>
    </source>
</evidence>
<dbReference type="GO" id="GO:0005509">
    <property type="term" value="F:calcium ion binding"/>
    <property type="evidence" value="ECO:0007669"/>
    <property type="project" value="InterPro"/>
</dbReference>
<dbReference type="PROSITE" id="PS50222">
    <property type="entry name" value="EF_HAND_2"/>
    <property type="match status" value="7"/>
</dbReference>
<feature type="compositionally biased region" description="Basic and acidic residues" evidence="4">
    <location>
        <begin position="599"/>
        <end position="609"/>
    </location>
</feature>
<protein>
    <recommendedName>
        <fullName evidence="5">EF-hand domain-containing protein</fullName>
    </recommendedName>
</protein>
<evidence type="ECO:0000259" key="5">
    <source>
        <dbReference type="PROSITE" id="PS50222"/>
    </source>
</evidence>
<feature type="domain" description="EF-hand" evidence="5">
    <location>
        <begin position="116"/>
        <end position="151"/>
    </location>
</feature>
<feature type="region of interest" description="Disordered" evidence="4">
    <location>
        <begin position="261"/>
        <end position="354"/>
    </location>
</feature>
<accession>A0A6U0WUQ8</accession>
<evidence type="ECO:0000313" key="6">
    <source>
        <dbReference type="EMBL" id="CAD9660706.1"/>
    </source>
</evidence>
<evidence type="ECO:0000256" key="3">
    <source>
        <dbReference type="ARBA" id="ARBA00022837"/>
    </source>
</evidence>
<keyword evidence="3" id="KW-0106">Calcium</keyword>
<keyword evidence="1" id="KW-0479">Metal-binding</keyword>
<feature type="domain" description="EF-hand" evidence="5">
    <location>
        <begin position="373"/>
        <end position="408"/>
    </location>
</feature>
<gene>
    <name evidence="6" type="ORF">RMAR1173_LOCUS622</name>
    <name evidence="7" type="ORF">RMAR1173_LOCUS623</name>
</gene>
<dbReference type="InterPro" id="IPR002048">
    <property type="entry name" value="EF_hand_dom"/>
</dbReference>
<name>A0A6U0WUQ8_9STRA</name>
<dbReference type="SMART" id="SM00054">
    <property type="entry name" value="EFh"/>
    <property type="match status" value="7"/>
</dbReference>
<feature type="domain" description="EF-hand" evidence="5">
    <location>
        <begin position="44"/>
        <end position="79"/>
    </location>
</feature>
<reference evidence="7" key="1">
    <citation type="submission" date="2021-01" db="EMBL/GenBank/DDBJ databases">
        <authorList>
            <person name="Corre E."/>
            <person name="Pelletier E."/>
            <person name="Niang G."/>
            <person name="Scheremetjew M."/>
            <person name="Finn R."/>
            <person name="Kale V."/>
            <person name="Holt S."/>
            <person name="Cochrane G."/>
            <person name="Meng A."/>
            <person name="Brown T."/>
            <person name="Cohen L."/>
        </authorList>
    </citation>
    <scope>NUCLEOTIDE SEQUENCE</scope>
    <source>
        <strain evidence="7">CCMP1243</strain>
    </source>
</reference>
<dbReference type="PANTHER" id="PTHR34524:SF6">
    <property type="entry name" value="CALCYPHOSINE LIKE"/>
    <property type="match status" value="1"/>
</dbReference>
<dbReference type="PROSITE" id="PS00018">
    <property type="entry name" value="EF_HAND_1"/>
    <property type="match status" value="6"/>
</dbReference>
<feature type="domain" description="EF-hand" evidence="5">
    <location>
        <begin position="488"/>
        <end position="524"/>
    </location>
</feature>
<dbReference type="SUPFAM" id="SSF47473">
    <property type="entry name" value="EF-hand"/>
    <property type="match status" value="2"/>
</dbReference>
<feature type="domain" description="EF-hand" evidence="5">
    <location>
        <begin position="80"/>
        <end position="115"/>
    </location>
</feature>
<evidence type="ECO:0000256" key="1">
    <source>
        <dbReference type="ARBA" id="ARBA00022723"/>
    </source>
</evidence>
<feature type="domain" description="EF-hand" evidence="5">
    <location>
        <begin position="445"/>
        <end position="480"/>
    </location>
</feature>
<evidence type="ECO:0000256" key="2">
    <source>
        <dbReference type="ARBA" id="ARBA00022737"/>
    </source>
</evidence>
<organism evidence="7">
    <name type="scientific">Rhizochromulina marina</name>
    <dbReference type="NCBI Taxonomy" id="1034831"/>
    <lineage>
        <taxon>Eukaryota</taxon>
        <taxon>Sar</taxon>
        <taxon>Stramenopiles</taxon>
        <taxon>Ochrophyta</taxon>
        <taxon>Dictyochophyceae</taxon>
        <taxon>Rhizochromulinales</taxon>
        <taxon>Rhizochromulina</taxon>
    </lineage>
</organism>
<sequence>MATLVQEAGDKAGEDLFLAREMANPGVHESMERVRAEFKLRGAKNIAKLGKKFRIIDDSGDGNLDQAEFQKCMIEQRLDLTPEQIDALFMHFDEDKSGSITYDEFLVALRGKLNERREQMVLLAFDVIDKDKSGILDLDDITEAYDASKHPDVIAGKRTKQEILREFLDVFDGGEKDGQVFPNEFMRYYSNVSAYIDDDDYFELMIRNAWHIPGGEGWCANTANKRVLVTDADGNQRVECIQNDLGLDTNDPKAVQAQLDAQGSKGAYTPPSPSGPQKNKNPTAKLGGGSLGSAASLNGGGGAAAAEEPSKRRTPKSRLGESSISIFGSGVEYGPATDLTPEEESMGWSKDMPESTRGLLRRLKQSLRRRGTMGIAKLGKKFRIIDDDGSGTLDLAEFTKCLTEHRLGFDEAQIAEMFAYFDADGSQSITYDEFLVGIRGELSERRAQMVLMAFDVLDADKSGEVTIDDIRMKYDAKSSPEVKQGKETEDEVLAEFLDVFDQGDKDGKVTPDEFSRYYSNVSASIDEDDYFELMIRNAWHIPGGEGWCANTANKRVLVTHPDGRQTVECIHDDLGVDLSDPEVLKAKLASQGVDASKVDTVGKVEEPSKAKPVSNKAKHGKVASPAAAAAPRKKPNPAFQKTSLW</sequence>
<dbReference type="InterPro" id="IPR011992">
    <property type="entry name" value="EF-hand-dom_pair"/>
</dbReference>
<evidence type="ECO:0000256" key="4">
    <source>
        <dbReference type="SAM" id="MobiDB-lite"/>
    </source>
</evidence>
<dbReference type="Gene3D" id="1.10.238.10">
    <property type="entry name" value="EF-hand"/>
    <property type="match status" value="4"/>
</dbReference>
<dbReference type="AlphaFoldDB" id="A0A6U0WUQ8"/>
<dbReference type="InterPro" id="IPR018247">
    <property type="entry name" value="EF_Hand_1_Ca_BS"/>
</dbReference>
<dbReference type="EMBL" id="HBHJ01000962">
    <property type="protein sequence ID" value="CAD9660706.1"/>
    <property type="molecule type" value="Transcribed_RNA"/>
</dbReference>
<feature type="region of interest" description="Disordered" evidence="4">
    <location>
        <begin position="599"/>
        <end position="645"/>
    </location>
</feature>
<proteinExistence type="predicted"/>
<dbReference type="InterPro" id="IPR051581">
    <property type="entry name" value="Ca-bind"/>
</dbReference>
<dbReference type="PANTHER" id="PTHR34524">
    <property type="entry name" value="CALCYPHOSIN"/>
    <property type="match status" value="1"/>
</dbReference>
<dbReference type="Pfam" id="PF13499">
    <property type="entry name" value="EF-hand_7"/>
    <property type="match status" value="2"/>
</dbReference>